<feature type="transmembrane region" description="Helical" evidence="5">
    <location>
        <begin position="103"/>
        <end position="122"/>
    </location>
</feature>
<dbReference type="PANTHER" id="PTHR11040">
    <property type="entry name" value="ZINC/IRON TRANSPORTER"/>
    <property type="match status" value="1"/>
</dbReference>
<evidence type="ECO:0000313" key="8">
    <source>
        <dbReference type="Proteomes" id="UP000722791"/>
    </source>
</evidence>
<dbReference type="PANTHER" id="PTHR11040:SF44">
    <property type="entry name" value="PROTEIN ZNTC-RELATED"/>
    <property type="match status" value="1"/>
</dbReference>
<feature type="transmembrane region" description="Helical" evidence="5">
    <location>
        <begin position="344"/>
        <end position="363"/>
    </location>
</feature>
<dbReference type="Pfam" id="PF02535">
    <property type="entry name" value="Zip"/>
    <property type="match status" value="1"/>
</dbReference>
<dbReference type="EMBL" id="BNCP01000010">
    <property type="protein sequence ID" value="GIL77055.1"/>
    <property type="molecule type" value="Genomic_DNA"/>
</dbReference>
<evidence type="ECO:0000256" key="1">
    <source>
        <dbReference type="ARBA" id="ARBA00004141"/>
    </source>
</evidence>
<evidence type="ECO:0000256" key="2">
    <source>
        <dbReference type="ARBA" id="ARBA00022692"/>
    </source>
</evidence>
<evidence type="ECO:0000313" key="7">
    <source>
        <dbReference type="EMBL" id="GIL97640.1"/>
    </source>
</evidence>
<evidence type="ECO:0000256" key="5">
    <source>
        <dbReference type="SAM" id="Phobius"/>
    </source>
</evidence>
<accession>A0A8J4DEQ3</accession>
<comment type="subcellular location">
    <subcellularLocation>
        <location evidence="1">Membrane</location>
        <topology evidence="1">Multi-pass membrane protein</topology>
    </subcellularLocation>
</comment>
<keyword evidence="3 5" id="KW-1133">Transmembrane helix</keyword>
<gene>
    <name evidence="6" type="ORF">Vretifemale_6615</name>
    <name evidence="7" type="ORF">Vretimale_3218</name>
</gene>
<dbReference type="EMBL" id="BNCQ01000004">
    <property type="protein sequence ID" value="GIL97640.1"/>
    <property type="molecule type" value="Genomic_DNA"/>
</dbReference>
<sequence>MYGLRFPRALLHSSNAGEELDQLDYPGKSTHDDTEPLRVVSIFVILATGLLGGLPPLFLKVFRDPDSVLTHTVRSFAAGVIAALALVHIIPEAVQEMTDLGGIEYPLGGTCALAGIALMILLEHVAHIMHNGENNVVRVGAGAYSHKSSRASKQSLCTVSVDSPPCGGFTAGGTAAAAVAAVAADTVSDCTLKVPPSCSSDLQNKDSGIATGVTALQPHAHGCVSRGSATNWISAGALEAMGSLRLKVIAYLFELGCIFHSFIIGLSLGVNQTDIKEVRSLLIALAFHQWLEGISLASVVTRGGFSALKGGLMILTYSLTCPVGIAVGMAIAETYDAESTKSRGIQGAFNGVSGGMLLYISLVQLVAEDMGRLVPGRDSAMGRMACFAALCGGAASMCLLAVWA</sequence>
<organism evidence="7 8">
    <name type="scientific">Volvox reticuliferus</name>
    <dbReference type="NCBI Taxonomy" id="1737510"/>
    <lineage>
        <taxon>Eukaryota</taxon>
        <taxon>Viridiplantae</taxon>
        <taxon>Chlorophyta</taxon>
        <taxon>core chlorophytes</taxon>
        <taxon>Chlorophyceae</taxon>
        <taxon>CS clade</taxon>
        <taxon>Chlamydomonadales</taxon>
        <taxon>Volvocaceae</taxon>
        <taxon>Volvox</taxon>
    </lineage>
</organism>
<keyword evidence="4 5" id="KW-0472">Membrane</keyword>
<feature type="transmembrane region" description="Helical" evidence="5">
    <location>
        <begin position="71"/>
        <end position="91"/>
    </location>
</feature>
<keyword evidence="9" id="KW-1185">Reference proteome</keyword>
<dbReference type="Proteomes" id="UP000722791">
    <property type="component" value="Unassembled WGS sequence"/>
</dbReference>
<evidence type="ECO:0000313" key="6">
    <source>
        <dbReference type="EMBL" id="GIL77055.1"/>
    </source>
</evidence>
<feature type="transmembrane region" description="Helical" evidence="5">
    <location>
        <begin position="312"/>
        <end position="332"/>
    </location>
</feature>
<name>A0A8J4DEQ3_9CHLO</name>
<dbReference type="OrthoDB" id="546204at2759"/>
<evidence type="ECO:0000256" key="3">
    <source>
        <dbReference type="ARBA" id="ARBA00022989"/>
    </source>
</evidence>
<dbReference type="InterPro" id="IPR003689">
    <property type="entry name" value="ZIP"/>
</dbReference>
<feature type="transmembrane region" description="Helical" evidence="5">
    <location>
        <begin position="384"/>
        <end position="403"/>
    </location>
</feature>
<evidence type="ECO:0000313" key="9">
    <source>
        <dbReference type="Proteomes" id="UP000747110"/>
    </source>
</evidence>
<dbReference type="AlphaFoldDB" id="A0A8J4DEQ3"/>
<feature type="transmembrane region" description="Helical" evidence="5">
    <location>
        <begin position="39"/>
        <end position="59"/>
    </location>
</feature>
<feature type="transmembrane region" description="Helical" evidence="5">
    <location>
        <begin position="248"/>
        <end position="269"/>
    </location>
</feature>
<keyword evidence="2 5" id="KW-0812">Transmembrane</keyword>
<dbReference type="GO" id="GO:0005385">
    <property type="term" value="F:zinc ion transmembrane transporter activity"/>
    <property type="evidence" value="ECO:0007669"/>
    <property type="project" value="TreeGrafter"/>
</dbReference>
<dbReference type="Proteomes" id="UP000747110">
    <property type="component" value="Unassembled WGS sequence"/>
</dbReference>
<dbReference type="GO" id="GO:0005886">
    <property type="term" value="C:plasma membrane"/>
    <property type="evidence" value="ECO:0007669"/>
    <property type="project" value="TreeGrafter"/>
</dbReference>
<reference evidence="7" key="1">
    <citation type="journal article" date="2021" name="Proc. Natl. Acad. Sci. U.S.A.">
        <title>Three genomes in the algal genus Volvox reveal the fate of a haploid sex-determining region after a transition to homothallism.</title>
        <authorList>
            <person name="Yamamoto K."/>
            <person name="Hamaji T."/>
            <person name="Kawai-Toyooka H."/>
            <person name="Matsuzaki R."/>
            <person name="Takahashi F."/>
            <person name="Nishimura Y."/>
            <person name="Kawachi M."/>
            <person name="Noguchi H."/>
            <person name="Minakuchi Y."/>
            <person name="Umen J.G."/>
            <person name="Toyoda A."/>
            <person name="Nozaki H."/>
        </authorList>
    </citation>
    <scope>NUCLEOTIDE SEQUENCE</scope>
    <source>
        <strain evidence="7">NIES-3785</strain>
        <strain evidence="6">NIES-3786</strain>
    </source>
</reference>
<proteinExistence type="predicted"/>
<evidence type="ECO:0000256" key="4">
    <source>
        <dbReference type="ARBA" id="ARBA00023136"/>
    </source>
</evidence>
<comment type="caution">
    <text evidence="7">The sequence shown here is derived from an EMBL/GenBank/DDBJ whole genome shotgun (WGS) entry which is preliminary data.</text>
</comment>
<protein>
    <submittedName>
        <fullName evidence="7">Uncharacterized protein</fullName>
    </submittedName>
</protein>